<dbReference type="Proteomes" id="UP000663881">
    <property type="component" value="Unassembled WGS sequence"/>
</dbReference>
<organism evidence="2 3">
    <name type="scientific">Adineta steineri</name>
    <dbReference type="NCBI Taxonomy" id="433720"/>
    <lineage>
        <taxon>Eukaryota</taxon>
        <taxon>Metazoa</taxon>
        <taxon>Spiralia</taxon>
        <taxon>Gnathifera</taxon>
        <taxon>Rotifera</taxon>
        <taxon>Eurotatoria</taxon>
        <taxon>Bdelloidea</taxon>
        <taxon>Adinetida</taxon>
        <taxon>Adinetidae</taxon>
        <taxon>Adineta</taxon>
    </lineage>
</organism>
<dbReference type="EMBL" id="CAJOAY010004207">
    <property type="protein sequence ID" value="CAF4059757.1"/>
    <property type="molecule type" value="Genomic_DNA"/>
</dbReference>
<evidence type="ECO:0000256" key="1">
    <source>
        <dbReference type="ARBA" id="ARBA00023157"/>
    </source>
</evidence>
<gene>
    <name evidence="2" type="ORF">OKA104_LOCUS33309</name>
</gene>
<evidence type="ECO:0000313" key="3">
    <source>
        <dbReference type="Proteomes" id="UP000663881"/>
    </source>
</evidence>
<sequence>MKQAGGARLRDVTVPLFSPGTGCQCVYEYLGASHHANLITGLCYPLLIDCYRGPLSICLDWKEICDGFSDCLAGTDELHSKRNNRDLMDYQYEELIGRRSFSYLCSTIQYFLILGNTDILNLYCRQLLNYFIEHYFGYYINQKTSNNLTYEYLINNCPSE</sequence>
<protein>
    <submittedName>
        <fullName evidence="2">Uncharacterized protein</fullName>
    </submittedName>
</protein>
<accession>A0A819S7F6</accession>
<name>A0A819S7F6_9BILA</name>
<dbReference type="SUPFAM" id="SSF57424">
    <property type="entry name" value="LDL receptor-like module"/>
    <property type="match status" value="1"/>
</dbReference>
<evidence type="ECO:0000313" key="2">
    <source>
        <dbReference type="EMBL" id="CAF4059757.1"/>
    </source>
</evidence>
<keyword evidence="1" id="KW-1015">Disulfide bond</keyword>
<dbReference type="InterPro" id="IPR036055">
    <property type="entry name" value="LDL_receptor-like_sf"/>
</dbReference>
<reference evidence="2" key="1">
    <citation type="submission" date="2021-02" db="EMBL/GenBank/DDBJ databases">
        <authorList>
            <person name="Nowell W R."/>
        </authorList>
    </citation>
    <scope>NUCLEOTIDE SEQUENCE</scope>
</reference>
<dbReference type="AlphaFoldDB" id="A0A819S7F6"/>
<comment type="caution">
    <text evidence="2">The sequence shown here is derived from an EMBL/GenBank/DDBJ whole genome shotgun (WGS) entry which is preliminary data.</text>
</comment>
<proteinExistence type="predicted"/>